<feature type="transmembrane region" description="Helical" evidence="1">
    <location>
        <begin position="40"/>
        <end position="60"/>
    </location>
</feature>
<dbReference type="Pfam" id="PF02517">
    <property type="entry name" value="Rce1-like"/>
    <property type="match status" value="1"/>
</dbReference>
<accession>A0ABW9MUN5</accession>
<feature type="transmembrane region" description="Helical" evidence="1">
    <location>
        <begin position="7"/>
        <end position="28"/>
    </location>
</feature>
<dbReference type="InterPro" id="IPR003675">
    <property type="entry name" value="Rce1/LyrA-like_dom"/>
</dbReference>
<protein>
    <submittedName>
        <fullName evidence="3">Lysostaphin resistance A-like protein</fullName>
    </submittedName>
</protein>
<feature type="transmembrane region" description="Helical" evidence="1">
    <location>
        <begin position="231"/>
        <end position="251"/>
    </location>
</feature>
<dbReference type="PANTHER" id="PTHR36435:SF1">
    <property type="entry name" value="CAAX AMINO TERMINAL PROTEASE FAMILY PROTEIN"/>
    <property type="match status" value="1"/>
</dbReference>
<sequence>MEKFKWILKTTGILIFINVFALLIVYILTSLGLDVNNERATTYILLISQAVIGLTTYLLIRIRKKRTAGPYIYNQGLNKDSWKMVIIGLGAAGFGNILLSIVIKMLGENSLVKDSVDLVNTVFNASNPFTIILQTLSVAIIAPIVEEYLFRGYIFTESRKGFSPASAIVLNGLVFGIYHMNLLQGINTFILGMLLATIYYYRRNISDVILIHAANNTIAIISAFLPQAASIIGVLLIISLIIASYMVYKIIKNGKAAYKKVSNQEI</sequence>
<feature type="transmembrane region" description="Helical" evidence="1">
    <location>
        <begin position="208"/>
        <end position="225"/>
    </location>
</feature>
<dbReference type="EMBL" id="JBGMEH010000001">
    <property type="protein sequence ID" value="MFO3715533.1"/>
    <property type="molecule type" value="Genomic_DNA"/>
</dbReference>
<organism evidence="3 4">
    <name type="scientific">Anaerococcus cruorum</name>
    <dbReference type="NCBI Taxonomy" id="3115617"/>
    <lineage>
        <taxon>Bacteria</taxon>
        <taxon>Bacillati</taxon>
        <taxon>Bacillota</taxon>
        <taxon>Tissierellia</taxon>
        <taxon>Tissierellales</taxon>
        <taxon>Peptoniphilaceae</taxon>
        <taxon>Anaerococcus</taxon>
    </lineage>
</organism>
<feature type="transmembrane region" description="Helical" evidence="1">
    <location>
        <begin position="161"/>
        <end position="178"/>
    </location>
</feature>
<dbReference type="Proteomes" id="UP001638015">
    <property type="component" value="Unassembled WGS sequence"/>
</dbReference>
<dbReference type="InterPro" id="IPR052710">
    <property type="entry name" value="CAAX_protease"/>
</dbReference>
<dbReference type="PANTHER" id="PTHR36435">
    <property type="entry name" value="SLR1288 PROTEIN"/>
    <property type="match status" value="1"/>
</dbReference>
<name>A0ABW9MUN5_9FIRM</name>
<dbReference type="RefSeq" id="WP_410032373.1">
    <property type="nucleotide sequence ID" value="NZ_JBGMEH010000001.1"/>
</dbReference>
<keyword evidence="1" id="KW-0812">Transmembrane</keyword>
<feature type="transmembrane region" description="Helical" evidence="1">
    <location>
        <begin position="81"/>
        <end position="107"/>
    </location>
</feature>
<evidence type="ECO:0000259" key="2">
    <source>
        <dbReference type="Pfam" id="PF02517"/>
    </source>
</evidence>
<feature type="transmembrane region" description="Helical" evidence="1">
    <location>
        <begin position="184"/>
        <end position="201"/>
    </location>
</feature>
<keyword evidence="4" id="KW-1185">Reference proteome</keyword>
<proteinExistence type="predicted"/>
<feature type="transmembrane region" description="Helical" evidence="1">
    <location>
        <begin position="127"/>
        <end position="149"/>
    </location>
</feature>
<comment type="caution">
    <text evidence="3">The sequence shown here is derived from an EMBL/GenBank/DDBJ whole genome shotgun (WGS) entry which is preliminary data.</text>
</comment>
<feature type="domain" description="CAAX prenyl protease 2/Lysostaphin resistance protein A-like" evidence="2">
    <location>
        <begin position="130"/>
        <end position="218"/>
    </location>
</feature>
<gene>
    <name evidence="3" type="ORF">ACCQ40_01860</name>
</gene>
<reference evidence="3 4" key="1">
    <citation type="journal article" date="2025" name="Anaerobe">
        <title>Description of Anaerococcus kampingiae sp. nov., Anaerococcus groningensis sp. nov., Anaerococcus martiniensis sp. nov., and Anaerococcus cruorum sp. nov., isolated from human clinical specimens.</title>
        <authorList>
            <person name="Boiten K.E."/>
            <person name="Meijer J."/>
            <person name="van Wezel E.M."/>
            <person name="Veloo A.C.M."/>
        </authorList>
    </citation>
    <scope>NUCLEOTIDE SEQUENCE [LARGE SCALE GENOMIC DNA]</scope>
    <source>
        <strain evidence="3 4">ENR1039</strain>
    </source>
</reference>
<keyword evidence="1" id="KW-0472">Membrane</keyword>
<keyword evidence="1" id="KW-1133">Transmembrane helix</keyword>
<evidence type="ECO:0000313" key="4">
    <source>
        <dbReference type="Proteomes" id="UP001638015"/>
    </source>
</evidence>
<evidence type="ECO:0000313" key="3">
    <source>
        <dbReference type="EMBL" id="MFO3715533.1"/>
    </source>
</evidence>
<evidence type="ECO:0000256" key="1">
    <source>
        <dbReference type="SAM" id="Phobius"/>
    </source>
</evidence>